<dbReference type="RefSeq" id="WP_144702875.1">
    <property type="nucleotide sequence ID" value="NZ_VNJJ01000007.1"/>
</dbReference>
<keyword evidence="1" id="KW-0812">Transmembrane</keyword>
<dbReference type="EMBL" id="VNJJ01000007">
    <property type="protein sequence ID" value="TVX99080.1"/>
    <property type="molecule type" value="Genomic_DNA"/>
</dbReference>
<dbReference type="Gene3D" id="2.20.110.10">
    <property type="entry name" value="Histone H3 K4-specific methyltransferase SET7/9 N-terminal domain"/>
    <property type="match status" value="1"/>
</dbReference>
<organism evidence="2 3">
    <name type="scientific">Cohnella terricola</name>
    <dbReference type="NCBI Taxonomy" id="1289167"/>
    <lineage>
        <taxon>Bacteria</taxon>
        <taxon>Bacillati</taxon>
        <taxon>Bacillota</taxon>
        <taxon>Bacilli</taxon>
        <taxon>Bacillales</taxon>
        <taxon>Paenibacillaceae</taxon>
        <taxon>Cohnella</taxon>
    </lineage>
</organism>
<feature type="transmembrane region" description="Helical" evidence="1">
    <location>
        <begin position="54"/>
        <end position="81"/>
    </location>
</feature>
<evidence type="ECO:0000313" key="2">
    <source>
        <dbReference type="EMBL" id="TVX99080.1"/>
    </source>
</evidence>
<keyword evidence="3" id="KW-1185">Reference proteome</keyword>
<protein>
    <submittedName>
        <fullName evidence="2">Uncharacterized protein</fullName>
    </submittedName>
</protein>
<keyword evidence="1" id="KW-1133">Transmembrane helix</keyword>
<dbReference type="SUPFAM" id="SSF82185">
    <property type="entry name" value="Histone H3 K4-specific methyltransferase SET7/9 N-terminal domain"/>
    <property type="match status" value="1"/>
</dbReference>
<dbReference type="OrthoDB" id="1777834at2"/>
<evidence type="ECO:0000256" key="1">
    <source>
        <dbReference type="SAM" id="Phobius"/>
    </source>
</evidence>
<dbReference type="Proteomes" id="UP000316330">
    <property type="component" value="Unassembled WGS sequence"/>
</dbReference>
<gene>
    <name evidence="2" type="ORF">FPZ45_14100</name>
</gene>
<reference evidence="2 3" key="1">
    <citation type="submission" date="2019-07" db="EMBL/GenBank/DDBJ databases">
        <authorList>
            <person name="Kim J."/>
        </authorList>
    </citation>
    <scope>NUCLEOTIDE SEQUENCE [LARGE SCALE GENOMIC DNA]</scope>
    <source>
        <strain evidence="2 3">G13</strain>
    </source>
</reference>
<comment type="caution">
    <text evidence="2">The sequence shown here is derived from an EMBL/GenBank/DDBJ whole genome shotgun (WGS) entry which is preliminary data.</text>
</comment>
<dbReference type="AlphaFoldDB" id="A0A559JGT4"/>
<feature type="transmembrane region" description="Helical" evidence="1">
    <location>
        <begin position="6"/>
        <end position="33"/>
    </location>
</feature>
<sequence>MKSNRLLWTALLLGIAVPAIVTIVVAYLIFGDLTEAVQAMYSFRGQPNRTKDAVASLFLVISSLLGIYSLISTIVFSYLIWKVSVRTLQVTERSEKLEIQRDQTITQEHALIVYYDVQRQITNLVDLYKSLVISKKEPSPSRLYLSTDWMKNVASLRNELSEQEMKYLFRFYEEFLTLQSILEIHKEPVEITEHVKKLSEKYLVEGVPLQLIIQYSHWLSTESKMSLKLLVIIRKIHKATFPSNKIKEDWIEVDGEGDVMNIEVDKYPYFRGGSTSTLFDALGNKILVGSFTYGGAEFRGGKRFYGSPSSVAYNIEIQKAESDEGFPVITNVIIHDFKAENDIYNAEIKNNEPVNGLIISYNAEGEKMYEGYLMDGKREGEGTSYRKGKKYFSGIWENDRPKNGELRGNGKLVFKGEIKNGNKPWEGEAFELTGDSFYEFTGFLKNGLPYHGSGYNFRQNQYGLSYAEELEHEYMDLEDEQEMHRQMFEDEHARQNEEARKADRWEEYIKADWTTGEATNKDPLESNIIVLYYK</sequence>
<accession>A0A559JGT4</accession>
<keyword evidence="1" id="KW-0472">Membrane</keyword>
<proteinExistence type="predicted"/>
<name>A0A559JGT4_9BACL</name>
<evidence type="ECO:0000313" key="3">
    <source>
        <dbReference type="Proteomes" id="UP000316330"/>
    </source>
</evidence>